<name>A0A375CCX8_9BURK</name>
<feature type="region of interest" description="Disordered" evidence="1">
    <location>
        <begin position="32"/>
        <end position="62"/>
    </location>
</feature>
<sequence length="62" mass="6395">MPRASAVGNHSGHAAGACTGWLVPSHGLVRPRGAPLGMTGAMAGTALSRRSGTQQRDEERTR</sequence>
<protein>
    <submittedName>
        <fullName evidence="2">Uncharacterized protein</fullName>
    </submittedName>
</protein>
<accession>A0A375CCX8</accession>
<evidence type="ECO:0000313" key="2">
    <source>
        <dbReference type="EMBL" id="SOY67934.1"/>
    </source>
</evidence>
<dbReference type="AlphaFoldDB" id="A0A375CCX8"/>
<dbReference type="Proteomes" id="UP000256780">
    <property type="component" value="Chromosome CBM2587_b"/>
</dbReference>
<organism evidence="2">
    <name type="scientific">Cupriavidus taiwanensis</name>
    <dbReference type="NCBI Taxonomy" id="164546"/>
    <lineage>
        <taxon>Bacteria</taxon>
        <taxon>Pseudomonadati</taxon>
        <taxon>Pseudomonadota</taxon>
        <taxon>Betaproteobacteria</taxon>
        <taxon>Burkholderiales</taxon>
        <taxon>Burkholderiaceae</taxon>
        <taxon>Cupriavidus</taxon>
    </lineage>
</organism>
<proteinExistence type="predicted"/>
<evidence type="ECO:0000256" key="1">
    <source>
        <dbReference type="SAM" id="MobiDB-lite"/>
    </source>
</evidence>
<comment type="caution">
    <text evidence="2">The sequence shown here is derived from an EMBL/GenBank/DDBJ whole genome shotgun (WGS) entry which is preliminary data.</text>
</comment>
<gene>
    <name evidence="2" type="ORF">CBM2587_B90384</name>
</gene>
<reference evidence="2" key="1">
    <citation type="submission" date="2018-01" db="EMBL/GenBank/DDBJ databases">
        <authorList>
            <person name="Clerissi C."/>
        </authorList>
    </citation>
    <scope>NUCLEOTIDE SEQUENCE</scope>
    <source>
        <strain evidence="2">Cupriavidus sp. LMG 19464</strain>
    </source>
</reference>
<dbReference type="PROSITE" id="PS51257">
    <property type="entry name" value="PROKAR_LIPOPROTEIN"/>
    <property type="match status" value="1"/>
</dbReference>
<dbReference type="EMBL" id="OFSQ01000038">
    <property type="protein sequence ID" value="SOY67934.1"/>
    <property type="molecule type" value="Genomic_DNA"/>
</dbReference>